<gene>
    <name evidence="1" type="ORF">NPIL_670111</name>
</gene>
<dbReference type="AlphaFoldDB" id="A0A8X6R3G4"/>
<name>A0A8X6R3G4_NEPPI</name>
<protein>
    <submittedName>
        <fullName evidence="1">Uncharacterized protein</fullName>
    </submittedName>
</protein>
<accession>A0A8X6R3G4</accession>
<sequence length="105" mass="12055">MVGKGRKEKKKVSQRGMLCFGSNESLFAREHSLLVLVWRSTQKKSPEEISDYIGFTHPYRAVITQWYLAENAVPLQALLKDLVEKYLNHNKKSALSAKKQFKSSL</sequence>
<dbReference type="EMBL" id="BMAW01039171">
    <property type="protein sequence ID" value="GFU54838.1"/>
    <property type="molecule type" value="Genomic_DNA"/>
</dbReference>
<keyword evidence="2" id="KW-1185">Reference proteome</keyword>
<evidence type="ECO:0000313" key="1">
    <source>
        <dbReference type="EMBL" id="GFU54838.1"/>
    </source>
</evidence>
<evidence type="ECO:0000313" key="2">
    <source>
        <dbReference type="Proteomes" id="UP000887013"/>
    </source>
</evidence>
<reference evidence="1" key="1">
    <citation type="submission" date="2020-08" db="EMBL/GenBank/DDBJ databases">
        <title>Multicomponent nature underlies the extraordinary mechanical properties of spider dragline silk.</title>
        <authorList>
            <person name="Kono N."/>
            <person name="Nakamura H."/>
            <person name="Mori M."/>
            <person name="Yoshida Y."/>
            <person name="Ohtoshi R."/>
            <person name="Malay A.D."/>
            <person name="Moran D.A.P."/>
            <person name="Tomita M."/>
            <person name="Numata K."/>
            <person name="Arakawa K."/>
        </authorList>
    </citation>
    <scope>NUCLEOTIDE SEQUENCE</scope>
</reference>
<comment type="caution">
    <text evidence="1">The sequence shown here is derived from an EMBL/GenBank/DDBJ whole genome shotgun (WGS) entry which is preliminary data.</text>
</comment>
<organism evidence="1 2">
    <name type="scientific">Nephila pilipes</name>
    <name type="common">Giant wood spider</name>
    <name type="synonym">Nephila maculata</name>
    <dbReference type="NCBI Taxonomy" id="299642"/>
    <lineage>
        <taxon>Eukaryota</taxon>
        <taxon>Metazoa</taxon>
        <taxon>Ecdysozoa</taxon>
        <taxon>Arthropoda</taxon>
        <taxon>Chelicerata</taxon>
        <taxon>Arachnida</taxon>
        <taxon>Araneae</taxon>
        <taxon>Araneomorphae</taxon>
        <taxon>Entelegynae</taxon>
        <taxon>Araneoidea</taxon>
        <taxon>Nephilidae</taxon>
        <taxon>Nephila</taxon>
    </lineage>
</organism>
<dbReference type="Proteomes" id="UP000887013">
    <property type="component" value="Unassembled WGS sequence"/>
</dbReference>
<proteinExistence type="predicted"/>